<dbReference type="Pfam" id="PF01979">
    <property type="entry name" value="Amidohydro_1"/>
    <property type="match status" value="1"/>
</dbReference>
<dbReference type="InterPro" id="IPR011059">
    <property type="entry name" value="Metal-dep_hydrolase_composite"/>
</dbReference>
<comment type="caution">
    <text evidence="2">The sequence shown here is derived from an EMBL/GenBank/DDBJ whole genome shotgun (WGS) entry which is preliminary data.</text>
</comment>
<dbReference type="Proteomes" id="UP001595904">
    <property type="component" value="Unassembled WGS sequence"/>
</dbReference>
<dbReference type="Gene3D" id="2.30.40.10">
    <property type="entry name" value="Urease, subunit C, domain 1"/>
    <property type="match status" value="1"/>
</dbReference>
<dbReference type="InterPro" id="IPR006680">
    <property type="entry name" value="Amidohydro-rel"/>
</dbReference>
<proteinExistence type="predicted"/>
<gene>
    <name evidence="2" type="ORF">ACFPN2_22905</name>
</gene>
<dbReference type="RefSeq" id="WP_380600943.1">
    <property type="nucleotide sequence ID" value="NZ_JBHSDU010000014.1"/>
</dbReference>
<dbReference type="PANTHER" id="PTHR43135">
    <property type="entry name" value="ALPHA-D-RIBOSE 1-METHYLPHOSPHONATE 5-TRIPHOSPHATE DIPHOSPHATASE"/>
    <property type="match status" value="1"/>
</dbReference>
<keyword evidence="3" id="KW-1185">Reference proteome</keyword>
<evidence type="ECO:0000313" key="2">
    <source>
        <dbReference type="EMBL" id="MFC4311950.1"/>
    </source>
</evidence>
<dbReference type="SUPFAM" id="SSF51556">
    <property type="entry name" value="Metallo-dependent hydrolases"/>
    <property type="match status" value="1"/>
</dbReference>
<dbReference type="CDD" id="cd01299">
    <property type="entry name" value="Met_dep_hydrolase_A"/>
    <property type="match status" value="1"/>
</dbReference>
<protein>
    <submittedName>
        <fullName evidence="2">Amidohydrolase family protein</fullName>
    </submittedName>
</protein>
<evidence type="ECO:0000259" key="1">
    <source>
        <dbReference type="Pfam" id="PF01979"/>
    </source>
</evidence>
<accession>A0ABV8SXX5</accession>
<organism evidence="2 3">
    <name type="scientific">Steroidobacter flavus</name>
    <dbReference type="NCBI Taxonomy" id="1842136"/>
    <lineage>
        <taxon>Bacteria</taxon>
        <taxon>Pseudomonadati</taxon>
        <taxon>Pseudomonadota</taxon>
        <taxon>Gammaproteobacteria</taxon>
        <taxon>Steroidobacterales</taxon>
        <taxon>Steroidobacteraceae</taxon>
        <taxon>Steroidobacter</taxon>
    </lineage>
</organism>
<dbReference type="Gene3D" id="3.20.20.140">
    <property type="entry name" value="Metal-dependent hydrolases"/>
    <property type="match status" value="1"/>
</dbReference>
<dbReference type="PANTHER" id="PTHR43135:SF3">
    <property type="entry name" value="ALPHA-D-RIBOSE 1-METHYLPHOSPHONATE 5-TRIPHOSPHATE DIPHOSPHATASE"/>
    <property type="match status" value="1"/>
</dbReference>
<dbReference type="InterPro" id="IPR032466">
    <property type="entry name" value="Metal_Hydrolase"/>
</dbReference>
<feature type="domain" description="Amidohydrolase-related" evidence="1">
    <location>
        <begin position="53"/>
        <end position="385"/>
    </location>
</feature>
<name>A0ABV8SXX5_9GAMM</name>
<reference evidence="3" key="1">
    <citation type="journal article" date="2019" name="Int. J. Syst. Evol. Microbiol.">
        <title>The Global Catalogue of Microorganisms (GCM) 10K type strain sequencing project: providing services to taxonomists for standard genome sequencing and annotation.</title>
        <authorList>
            <consortium name="The Broad Institute Genomics Platform"/>
            <consortium name="The Broad Institute Genome Sequencing Center for Infectious Disease"/>
            <person name="Wu L."/>
            <person name="Ma J."/>
        </authorList>
    </citation>
    <scope>NUCLEOTIDE SEQUENCE [LARGE SCALE GENOMIC DNA]</scope>
    <source>
        <strain evidence="3">CGMCC 1.10759</strain>
    </source>
</reference>
<dbReference type="SUPFAM" id="SSF51338">
    <property type="entry name" value="Composite domain of metallo-dependent hydrolases"/>
    <property type="match status" value="1"/>
</dbReference>
<sequence>MITVLQNARVFDGVSEAYHEGASVVIEGERIREVSDRPAKFSDARVIDCGGRVLMPGMIDAHFHAYTPTFDILDTDRMPQAFLVCHAAKILEGSLRRGFTTVRDAGGGNVGLRMAIDAGLIKGPRFFFSGKAISQTGGHGDMRPGTEVEPCSCGRYTGSLSQVADGPDEVRKAVREELRMGATQVKLFVSGGVVSPTDPIWMPQFTDEEIRTAVYEASTRRTYVMAHCHTDEGARRCVENGIRSIEHGTHITDATAKLIASKGAFVVPTLSVVDVLRKHAPELGVPPMSMSKIKGLYEQMLASIEACTRAGVQVGLGADLLDHVFHTLQGGELALRAEVNRPIDVLRSATSVNAALLQSSDDLGCIKPGAYADILVLNGDPLRDLGLFRNEAANLPLIMKGGALVCNSL</sequence>
<dbReference type="EMBL" id="JBHSDU010000014">
    <property type="protein sequence ID" value="MFC4311950.1"/>
    <property type="molecule type" value="Genomic_DNA"/>
</dbReference>
<dbReference type="InterPro" id="IPR057744">
    <property type="entry name" value="OTAase-like"/>
</dbReference>
<evidence type="ECO:0000313" key="3">
    <source>
        <dbReference type="Proteomes" id="UP001595904"/>
    </source>
</evidence>
<dbReference type="InterPro" id="IPR051781">
    <property type="entry name" value="Metallo-dep_Hydrolase"/>
</dbReference>